<sequence length="377" mass="39046">MPDINTLPGSSTHSRVASRRSSTNPMPPPPIPTSPSVNVLPSNQMAVGTGGGTGQIPSPLPSSQMFHPTPAPPTVPVAGIEAASGPGPLRHPRPLTAAELHQQLEREQEAVVNRLTRELALLRAAQNASVASNASSTSASATGVDIPTPSDTHLLSGAGYAFPTPRHHRTESNTSARSGAAAALLSTSADARRGPPDLSRHSSASHRSRTSSPGPSAQNVHVGDGSLNYLQQQRVPHASVTGSSVVATPGSTGLTEPYSPGLMPATARYEETAFYRSELETAKRENELLKRRIRELERMVRERRTSDAGTRPRSESASTTASVSVPGVGVGVGIAGPREGGRPTERDRGASITGSVGVGVPEDEVKVGESAASAGLR</sequence>
<feature type="region of interest" description="Disordered" evidence="1">
    <location>
        <begin position="1"/>
        <end position="93"/>
    </location>
</feature>
<feature type="region of interest" description="Disordered" evidence="1">
    <location>
        <begin position="125"/>
        <end position="223"/>
    </location>
</feature>
<feature type="region of interest" description="Disordered" evidence="1">
    <location>
        <begin position="302"/>
        <end position="377"/>
    </location>
</feature>
<dbReference type="VEuPathDB" id="FungiDB:jhhlp_002683"/>
<evidence type="ECO:0000313" key="2">
    <source>
        <dbReference type="EMBL" id="PKS10925.1"/>
    </source>
</evidence>
<comment type="caution">
    <text evidence="2">The sequence shown here is derived from an EMBL/GenBank/DDBJ whole genome shotgun (WGS) entry which is preliminary data.</text>
</comment>
<evidence type="ECO:0000313" key="3">
    <source>
        <dbReference type="Proteomes" id="UP000233524"/>
    </source>
</evidence>
<feature type="compositionally biased region" description="Low complexity" evidence="1">
    <location>
        <begin position="172"/>
        <end position="189"/>
    </location>
</feature>
<feature type="compositionally biased region" description="Low complexity" evidence="1">
    <location>
        <begin position="125"/>
        <end position="142"/>
    </location>
</feature>
<feature type="compositionally biased region" description="Basic and acidic residues" evidence="1">
    <location>
        <begin position="339"/>
        <end position="349"/>
    </location>
</feature>
<organism evidence="2 3">
    <name type="scientific">Lomentospora prolificans</name>
    <dbReference type="NCBI Taxonomy" id="41688"/>
    <lineage>
        <taxon>Eukaryota</taxon>
        <taxon>Fungi</taxon>
        <taxon>Dikarya</taxon>
        <taxon>Ascomycota</taxon>
        <taxon>Pezizomycotina</taxon>
        <taxon>Sordariomycetes</taxon>
        <taxon>Hypocreomycetidae</taxon>
        <taxon>Microascales</taxon>
        <taxon>Microascaceae</taxon>
        <taxon>Lomentospora</taxon>
    </lineage>
</organism>
<dbReference type="OrthoDB" id="5401654at2759"/>
<dbReference type="InParanoid" id="A0A2N3NES0"/>
<feature type="compositionally biased region" description="Low complexity" evidence="1">
    <location>
        <begin position="315"/>
        <end position="327"/>
    </location>
</feature>
<proteinExistence type="predicted"/>
<feature type="compositionally biased region" description="Basic and acidic residues" evidence="1">
    <location>
        <begin position="302"/>
        <end position="314"/>
    </location>
</feature>
<keyword evidence="3" id="KW-1185">Reference proteome</keyword>
<feature type="compositionally biased region" description="Polar residues" evidence="1">
    <location>
        <begin position="235"/>
        <end position="254"/>
    </location>
</feature>
<feature type="compositionally biased region" description="Basic and acidic residues" evidence="1">
    <location>
        <begin position="190"/>
        <end position="200"/>
    </location>
</feature>
<dbReference type="PANTHER" id="PTHR39610">
    <property type="entry name" value="BZIP DOMAIN-CONTAINING PROTEIN-RELATED"/>
    <property type="match status" value="1"/>
</dbReference>
<name>A0A2N3NES0_9PEZI</name>
<evidence type="ECO:0000256" key="1">
    <source>
        <dbReference type="SAM" id="MobiDB-lite"/>
    </source>
</evidence>
<protein>
    <submittedName>
        <fullName evidence="2">Uncharacterized protein</fullName>
    </submittedName>
</protein>
<reference evidence="2 3" key="1">
    <citation type="journal article" date="2017" name="G3 (Bethesda)">
        <title>First Draft Genome Sequence of the Pathogenic Fungus Lomentospora prolificans (Formerly Scedosporium prolificans).</title>
        <authorList>
            <person name="Luo R."/>
            <person name="Zimin A."/>
            <person name="Workman R."/>
            <person name="Fan Y."/>
            <person name="Pertea G."/>
            <person name="Grossman N."/>
            <person name="Wear M.P."/>
            <person name="Jia B."/>
            <person name="Miller H."/>
            <person name="Casadevall A."/>
            <person name="Timp W."/>
            <person name="Zhang S.X."/>
            <person name="Salzberg S.L."/>
        </authorList>
    </citation>
    <scope>NUCLEOTIDE SEQUENCE [LARGE SCALE GENOMIC DNA]</scope>
    <source>
        <strain evidence="2 3">JHH-5317</strain>
    </source>
</reference>
<dbReference type="Proteomes" id="UP000233524">
    <property type="component" value="Unassembled WGS sequence"/>
</dbReference>
<dbReference type="PANTHER" id="PTHR39610:SF1">
    <property type="match status" value="1"/>
</dbReference>
<dbReference type="EMBL" id="NLAX01000008">
    <property type="protein sequence ID" value="PKS10925.1"/>
    <property type="molecule type" value="Genomic_DNA"/>
</dbReference>
<gene>
    <name evidence="2" type="ORF">jhhlp_002683</name>
</gene>
<accession>A0A2N3NES0</accession>
<feature type="region of interest" description="Disordered" evidence="1">
    <location>
        <begin position="235"/>
        <end position="259"/>
    </location>
</feature>
<dbReference type="AlphaFoldDB" id="A0A2N3NES0"/>